<dbReference type="AlphaFoldDB" id="A0A252BSE7"/>
<reference evidence="2" key="1">
    <citation type="submission" date="2014-06" db="EMBL/GenBank/DDBJ databases">
        <authorList>
            <person name="Winans N.J."/>
            <person name="Newell P.D."/>
            <person name="Douglas A.E."/>
        </authorList>
    </citation>
    <scope>NUCLEOTIDE SEQUENCE [LARGE SCALE GENOMIC DNA]</scope>
</reference>
<dbReference type="Proteomes" id="UP000194931">
    <property type="component" value="Unassembled WGS sequence"/>
</dbReference>
<comment type="caution">
    <text evidence="1">The sequence shown here is derived from an EMBL/GenBank/DDBJ whole genome shotgun (WGS) entry which is preliminary data.</text>
</comment>
<protein>
    <submittedName>
        <fullName evidence="1">Uncharacterized protein</fullName>
    </submittedName>
</protein>
<keyword evidence="2" id="KW-1185">Reference proteome</keyword>
<accession>A0A252BSE7</accession>
<evidence type="ECO:0000313" key="1">
    <source>
        <dbReference type="EMBL" id="OUJ11414.1"/>
    </source>
</evidence>
<sequence>MMDMAGSGSNAAASSFDGLTESLYKEDFDAALKVSRAIGNMEKTISTSMADFLRVQGARRIP</sequence>
<proteinExistence type="predicted"/>
<evidence type="ECO:0000313" key="2">
    <source>
        <dbReference type="Proteomes" id="UP000194931"/>
    </source>
</evidence>
<name>A0A252BSE7_9PROT</name>
<gene>
    <name evidence="1" type="ORF">HK26_06125</name>
</gene>
<organism evidence="1 2">
    <name type="scientific">Acetobacter okinawensis</name>
    <dbReference type="NCBI Taxonomy" id="1076594"/>
    <lineage>
        <taxon>Bacteria</taxon>
        <taxon>Pseudomonadati</taxon>
        <taxon>Pseudomonadota</taxon>
        <taxon>Alphaproteobacteria</taxon>
        <taxon>Acetobacterales</taxon>
        <taxon>Acetobacteraceae</taxon>
        <taxon>Acetobacter</taxon>
    </lineage>
</organism>
<dbReference type="EMBL" id="JOPJ01000028">
    <property type="protein sequence ID" value="OUJ11414.1"/>
    <property type="molecule type" value="Genomic_DNA"/>
</dbReference>